<feature type="region of interest" description="Disordered" evidence="2">
    <location>
        <begin position="1082"/>
        <end position="1105"/>
    </location>
</feature>
<sequence length="1523" mass="175459">MNEVALLPKNVISAHSKPTGHLNQYQNKLTQKYLEIIGHLQKSAEQTSQSTCQSLQNRMQLYQSDKKNLLDQQRAFLESMGKNAMNFDQLKQKLEIIGNEMIEKSIKLREDSIIIYDKAFSELQPVVNDSFKQCEIFVSQLPATLPMRLESVVKRLNESYISTKSSLIRTLYNEEINARNLSADAEEEFEQRIDEWRVNKFAVLVEEAKEQLDFKKMVNFDKIFFDFFNDQKKFNLCFKKVLQNVSLIMPPDNFTEEKDFNPWWNEVEDMRTLHQNFINTFIQKIENQINDTKKKNLELVENLEKELLTLKTENDANQAMSEVIPMFKQCRKYSDNFINKLKKYWENRLNAIQTAFNAIKDFILPLIQMYQECVSNTKETKDDVTNSQKILRENSDELLNQLENDLRQQINEIQMLVSEPEINNQVATCKQILVKIETEYRTYYDKAIEIYDQQQPKILQIFENQENSLLPFVKMRKTSNPPDWLANSGRSNSKSSAPQSVRRQKRPTSRAVKKRSMKKGKDNDKIEIFHFELENGGGKFEESEPLSIIPPIEDFIDESALPPIPTKGKGSRGKNQAQNKNVRGSGNNPTGSKSSSNGKGGNSKGGSNNNNNKAKIDDIDDVEVPDFILMNIVPKINKQNQIIAAPLPTESADTNEIPETTSTTTNQTKKIVNSINKVLSSSNHSSSVSLSGNTTNSELDLADAGQSSSALLETDSGEISIIVYTPENCEIDEWKNVFRKALISSFEKMYATEVQASSYEHERDELANELSERMRTYAPRANSIELNVAQTRLIKIETRMVQLEKYFRKATQDFNKGLKTVETGMEKLSTNVKKETHDLHHFIDDLEKQKNSTTFQQLNQEFTIRLKNFQTKFGQQIESQKEEVASFISSFKSSNERFIKSLGGAEEVFSDEERDMCMKFFERMEVQINQIVEALNNKENELKTEVDAEIKSITDEFNTLYPHHRSDMVFIDAMKAAQAEAKSKLDTLIFKNKQNEADVKRIIEKVQLSRNKSDDPQLAIEKEFENLEAMRIAILKRARFLNFLKSKISFDSIPFSINLGNELGEAEKLIYDNSLLSARKPQNNRRFSQAKTRPDSAKKVTTSRTKAEQANEVLQTIQGQVDSIGSEMITKLTPVINEYYASLKQRKYQITRPTLIPAVANECIDQNKKLWEKTMSIMPKILEDCCRCFKNQIQRSTEVALESVPIIYSLYLKFYDNHLIDSHEKIESDFKVEFSQVIKEKEEHRKKLDPKMFDDNNSKMLKELMDAEVVRRHNEIDLVKHYNFAILNNEYKEMQLFIGHLPLITRVLLQTFDAFVLPEDLTDYNATKGNNKSGIENVQRMTLKEMLKEKERRAMNPVNDPVRPFAQKTWPTMNSIMSPLVPFVTQFAEQIAAGSLNIPSANSTLQLTSNASIASITSTTNTNTSRKGQKRSRKADSRKKDESKNAEELVNEKLPPQSSLESSLHRGVIIERNNCYNEYESKLSQRVEKFNSYIHSIEQEGEAFDEHWKHCILSMKPDFKFPS</sequence>
<protein>
    <recommendedName>
        <fullName evidence="7">DUF4455 domain-containing protein</fullName>
    </recommendedName>
</protein>
<evidence type="ECO:0000259" key="3">
    <source>
        <dbReference type="Pfam" id="PF14643"/>
    </source>
</evidence>
<comment type="caution">
    <text evidence="5">The sequence shown here is derived from an EMBL/GenBank/DDBJ whole genome shotgun (WGS) entry which is preliminary data.</text>
</comment>
<evidence type="ECO:0000313" key="5">
    <source>
        <dbReference type="EMBL" id="KAK8886174.1"/>
    </source>
</evidence>
<keyword evidence="6" id="KW-1185">Reference proteome</keyword>
<feature type="domain" description="DUF4456" evidence="4">
    <location>
        <begin position="1135"/>
        <end position="1327"/>
    </location>
</feature>
<feature type="coiled-coil region" evidence="1">
    <location>
        <begin position="921"/>
        <end position="952"/>
    </location>
</feature>
<accession>A0ABR2K520</accession>
<feature type="coiled-coil region" evidence="1">
    <location>
        <begin position="392"/>
        <end position="419"/>
    </location>
</feature>
<reference evidence="5 6" key="1">
    <citation type="submission" date="2024-04" db="EMBL/GenBank/DDBJ databases">
        <title>Tritrichomonas musculus Genome.</title>
        <authorList>
            <person name="Alves-Ferreira E."/>
            <person name="Grigg M."/>
            <person name="Lorenzi H."/>
            <person name="Galac M."/>
        </authorList>
    </citation>
    <scope>NUCLEOTIDE SEQUENCE [LARGE SCALE GENOMIC DNA]</scope>
    <source>
        <strain evidence="5 6">EAF2021</strain>
    </source>
</reference>
<feature type="region of interest" description="Disordered" evidence="2">
    <location>
        <begin position="1418"/>
        <end position="1462"/>
    </location>
</feature>
<gene>
    <name evidence="5" type="ORF">M9Y10_041634</name>
</gene>
<proteinExistence type="predicted"/>
<feature type="compositionally biased region" description="Polar residues" evidence="2">
    <location>
        <begin position="488"/>
        <end position="501"/>
    </location>
</feature>
<dbReference type="Proteomes" id="UP001470230">
    <property type="component" value="Unassembled WGS sequence"/>
</dbReference>
<dbReference type="EMBL" id="JAPFFF010000007">
    <property type="protein sequence ID" value="KAK8886174.1"/>
    <property type="molecule type" value="Genomic_DNA"/>
</dbReference>
<keyword evidence="1" id="KW-0175">Coiled coil</keyword>
<feature type="compositionally biased region" description="Low complexity" evidence="2">
    <location>
        <begin position="584"/>
        <end position="597"/>
    </location>
</feature>
<organism evidence="5 6">
    <name type="scientific">Tritrichomonas musculus</name>
    <dbReference type="NCBI Taxonomy" id="1915356"/>
    <lineage>
        <taxon>Eukaryota</taxon>
        <taxon>Metamonada</taxon>
        <taxon>Parabasalia</taxon>
        <taxon>Tritrichomonadida</taxon>
        <taxon>Tritrichomonadidae</taxon>
        <taxon>Tritrichomonas</taxon>
    </lineage>
</organism>
<feature type="compositionally biased region" description="Basic residues" evidence="2">
    <location>
        <begin position="502"/>
        <end position="518"/>
    </location>
</feature>
<feature type="region of interest" description="Disordered" evidence="2">
    <location>
        <begin position="558"/>
        <end position="617"/>
    </location>
</feature>
<dbReference type="Pfam" id="PF14644">
    <property type="entry name" value="DUF4456"/>
    <property type="match status" value="1"/>
</dbReference>
<feature type="region of interest" description="Disordered" evidence="2">
    <location>
        <begin position="480"/>
        <end position="523"/>
    </location>
</feature>
<evidence type="ECO:0008006" key="7">
    <source>
        <dbReference type="Google" id="ProtNLM"/>
    </source>
</evidence>
<feature type="coiled-coil region" evidence="1">
    <location>
        <begin position="282"/>
        <end position="320"/>
    </location>
</feature>
<evidence type="ECO:0000259" key="4">
    <source>
        <dbReference type="Pfam" id="PF14644"/>
    </source>
</evidence>
<feature type="compositionally biased region" description="Polar residues" evidence="2">
    <location>
        <begin position="573"/>
        <end position="582"/>
    </location>
</feature>
<feature type="domain" description="DUF4455" evidence="3">
    <location>
        <begin position="27"/>
        <end position="481"/>
    </location>
</feature>
<feature type="compositionally biased region" description="Basic and acidic residues" evidence="2">
    <location>
        <begin position="1434"/>
        <end position="1451"/>
    </location>
</feature>
<name>A0ABR2K520_9EUKA</name>
<feature type="compositionally biased region" description="Polar residues" evidence="2">
    <location>
        <begin position="1082"/>
        <end position="1091"/>
    </location>
</feature>
<evidence type="ECO:0000256" key="1">
    <source>
        <dbReference type="SAM" id="Coils"/>
    </source>
</evidence>
<evidence type="ECO:0000313" key="6">
    <source>
        <dbReference type="Proteomes" id="UP001470230"/>
    </source>
</evidence>
<dbReference type="InterPro" id="IPR027914">
    <property type="entry name" value="DUF4456"/>
</dbReference>
<dbReference type="InterPro" id="IPR028089">
    <property type="entry name" value="DUF4455"/>
</dbReference>
<evidence type="ECO:0000256" key="2">
    <source>
        <dbReference type="SAM" id="MobiDB-lite"/>
    </source>
</evidence>
<dbReference type="Pfam" id="PF14643">
    <property type="entry name" value="DUF4455"/>
    <property type="match status" value="1"/>
</dbReference>